<sequence>MKTIIKANVVEAITVPFTISVAATDEGLAYEYLGSVTPLIEADLKRVDARFSPFKDDSLVSRFQRGEDSLLALDREFQQVYGAVSVAKDQTEGLFNPYYGGKYDPTGYVKGWSIQTAFEKHLAPLLEDSRVVGVCLNGGGDMQFASQHDFTWNIGIEDPRDLQSYLAAYQLTNGAVATSGYSKRGHHIQAVKEDDLLQVTVVDDQLSFADVWATAGMAAGQAEFDALIAKYRLSGLYLTQTGQLVVFNRGAINNVNAA</sequence>
<evidence type="ECO:0000256" key="3">
    <source>
        <dbReference type="ARBA" id="ARBA00016337"/>
    </source>
</evidence>
<gene>
    <name evidence="11" type="ORF">GC247_08145</name>
</gene>
<accession>A0A2U9USX4</accession>
<evidence type="ECO:0000313" key="12">
    <source>
        <dbReference type="Proteomes" id="UP000466799"/>
    </source>
</evidence>
<dbReference type="InterPro" id="IPR003374">
    <property type="entry name" value="ApbE-like_sf"/>
</dbReference>
<dbReference type="GO" id="GO:0046872">
    <property type="term" value="F:metal ion binding"/>
    <property type="evidence" value="ECO:0007669"/>
    <property type="project" value="UniProtKB-KW"/>
</dbReference>
<comment type="catalytic activity">
    <reaction evidence="10">
        <text>L-threonyl-[protein] + FAD = FMN-L-threonyl-[protein] + AMP + H(+)</text>
        <dbReference type="Rhea" id="RHEA:36847"/>
        <dbReference type="Rhea" id="RHEA-COMP:11060"/>
        <dbReference type="Rhea" id="RHEA-COMP:11061"/>
        <dbReference type="ChEBI" id="CHEBI:15378"/>
        <dbReference type="ChEBI" id="CHEBI:30013"/>
        <dbReference type="ChEBI" id="CHEBI:57692"/>
        <dbReference type="ChEBI" id="CHEBI:74257"/>
        <dbReference type="ChEBI" id="CHEBI:456215"/>
        <dbReference type="EC" id="2.7.1.180"/>
    </reaction>
</comment>
<evidence type="ECO:0000256" key="7">
    <source>
        <dbReference type="ARBA" id="ARBA00022827"/>
    </source>
</evidence>
<dbReference type="Proteomes" id="UP000466799">
    <property type="component" value="Unassembled WGS sequence"/>
</dbReference>
<protein>
    <recommendedName>
        <fullName evidence="3">FAD:protein FMN transferase</fullName>
        <ecNumber evidence="2">2.7.1.180</ecNumber>
    </recommendedName>
    <alternativeName>
        <fullName evidence="9">Flavin transferase</fullName>
    </alternativeName>
</protein>
<dbReference type="PANTHER" id="PTHR30040">
    <property type="entry name" value="THIAMINE BIOSYNTHESIS LIPOPROTEIN APBE"/>
    <property type="match status" value="1"/>
</dbReference>
<dbReference type="GO" id="GO:0016740">
    <property type="term" value="F:transferase activity"/>
    <property type="evidence" value="ECO:0007669"/>
    <property type="project" value="UniProtKB-KW"/>
</dbReference>
<reference evidence="11 12" key="1">
    <citation type="submission" date="2019-10" db="EMBL/GenBank/DDBJ databases">
        <title>Genome Sequencing and assembly of Lactobacillus fermentum I2, a lactic acid bacteria.</title>
        <authorList>
            <person name="Lopes L.S."/>
            <person name="Persinoti G.F."/>
            <person name="Riano-Pachon D.M."/>
            <person name="Labate C.A."/>
        </authorList>
    </citation>
    <scope>NUCLEOTIDE SEQUENCE [LARGE SCALE GENOMIC DNA]</scope>
    <source>
        <strain evidence="11 12">I2</strain>
    </source>
</reference>
<proteinExistence type="predicted"/>
<evidence type="ECO:0000256" key="9">
    <source>
        <dbReference type="ARBA" id="ARBA00031306"/>
    </source>
</evidence>
<evidence type="ECO:0000256" key="10">
    <source>
        <dbReference type="ARBA" id="ARBA00048540"/>
    </source>
</evidence>
<evidence type="ECO:0000256" key="6">
    <source>
        <dbReference type="ARBA" id="ARBA00022723"/>
    </source>
</evidence>
<comment type="cofactor">
    <cofactor evidence="1">
        <name>Mg(2+)</name>
        <dbReference type="ChEBI" id="CHEBI:18420"/>
    </cofactor>
</comment>
<evidence type="ECO:0000313" key="11">
    <source>
        <dbReference type="EMBL" id="MPQ35831.1"/>
    </source>
</evidence>
<evidence type="ECO:0000256" key="2">
    <source>
        <dbReference type="ARBA" id="ARBA00011955"/>
    </source>
</evidence>
<evidence type="ECO:0000256" key="1">
    <source>
        <dbReference type="ARBA" id="ARBA00001946"/>
    </source>
</evidence>
<keyword evidence="4" id="KW-0285">Flavoprotein</keyword>
<dbReference type="InterPro" id="IPR024932">
    <property type="entry name" value="ApbE"/>
</dbReference>
<evidence type="ECO:0000256" key="4">
    <source>
        <dbReference type="ARBA" id="ARBA00022630"/>
    </source>
</evidence>
<dbReference type="EC" id="2.7.1.180" evidence="2"/>
<dbReference type="Gene3D" id="3.10.520.10">
    <property type="entry name" value="ApbE-like domains"/>
    <property type="match status" value="2"/>
</dbReference>
<dbReference type="Pfam" id="PF02424">
    <property type="entry name" value="ApbE"/>
    <property type="match status" value="2"/>
</dbReference>
<dbReference type="SUPFAM" id="SSF143631">
    <property type="entry name" value="ApbE-like"/>
    <property type="match status" value="1"/>
</dbReference>
<name>A0A2U9USX4_LIMFE</name>
<dbReference type="AlphaFoldDB" id="A0A2U9USX4"/>
<dbReference type="PANTHER" id="PTHR30040:SF2">
    <property type="entry name" value="FAD:PROTEIN FMN TRANSFERASE"/>
    <property type="match status" value="1"/>
</dbReference>
<evidence type="ECO:0000256" key="5">
    <source>
        <dbReference type="ARBA" id="ARBA00022679"/>
    </source>
</evidence>
<keyword evidence="7" id="KW-0274">FAD</keyword>
<keyword evidence="8" id="KW-0460">Magnesium</keyword>
<dbReference type="RefSeq" id="WP_004562840.1">
    <property type="nucleotide sequence ID" value="NZ_CALYNE010000083.1"/>
</dbReference>
<keyword evidence="5 11" id="KW-0808">Transferase</keyword>
<dbReference type="EMBL" id="WHJL01000108">
    <property type="protein sequence ID" value="MPQ35831.1"/>
    <property type="molecule type" value="Genomic_DNA"/>
</dbReference>
<keyword evidence="6" id="KW-0479">Metal-binding</keyword>
<organism evidence="11 12">
    <name type="scientific">Limosilactobacillus fermentum</name>
    <name type="common">Lactobacillus fermentum</name>
    <dbReference type="NCBI Taxonomy" id="1613"/>
    <lineage>
        <taxon>Bacteria</taxon>
        <taxon>Bacillati</taxon>
        <taxon>Bacillota</taxon>
        <taxon>Bacilli</taxon>
        <taxon>Lactobacillales</taxon>
        <taxon>Lactobacillaceae</taxon>
        <taxon>Limosilactobacillus</taxon>
    </lineage>
</organism>
<comment type="caution">
    <text evidence="11">The sequence shown here is derived from an EMBL/GenBank/DDBJ whole genome shotgun (WGS) entry which is preliminary data.</text>
</comment>
<evidence type="ECO:0000256" key="8">
    <source>
        <dbReference type="ARBA" id="ARBA00022842"/>
    </source>
</evidence>